<reference evidence="1 2" key="1">
    <citation type="submission" date="2019-11" db="EMBL/GenBank/DDBJ databases">
        <title>Whole genome sequence of Oryza granulata.</title>
        <authorList>
            <person name="Li W."/>
        </authorList>
    </citation>
    <scope>NUCLEOTIDE SEQUENCE [LARGE SCALE GENOMIC DNA]</scope>
    <source>
        <strain evidence="2">cv. Menghai</strain>
        <tissue evidence="1">Leaf</tissue>
    </source>
</reference>
<sequence>MSAPASIAEFSIPALQQEEVVQRSGTYEAITITEFPSNQSSRVRAPLLRPWLTPLRPANDGVTAISMTAATAAAWVQGNWEATVTPVKDRPLLQRLSPPEATFSPWRKGKEATSYIEANIAKHRVQVMLSLL</sequence>
<protein>
    <submittedName>
        <fullName evidence="1">Uncharacterized protein</fullName>
    </submittedName>
</protein>
<evidence type="ECO:0000313" key="1">
    <source>
        <dbReference type="EMBL" id="KAF0892634.1"/>
    </source>
</evidence>
<keyword evidence="2" id="KW-1185">Reference proteome</keyword>
<name>A0A6G1BYA1_9ORYZ</name>
<evidence type="ECO:0000313" key="2">
    <source>
        <dbReference type="Proteomes" id="UP000479710"/>
    </source>
</evidence>
<comment type="caution">
    <text evidence="1">The sequence shown here is derived from an EMBL/GenBank/DDBJ whole genome shotgun (WGS) entry which is preliminary data.</text>
</comment>
<dbReference type="AlphaFoldDB" id="A0A6G1BYA1"/>
<dbReference type="Proteomes" id="UP000479710">
    <property type="component" value="Unassembled WGS sequence"/>
</dbReference>
<gene>
    <name evidence="1" type="ORF">E2562_017614</name>
</gene>
<dbReference type="EMBL" id="SPHZ02000011">
    <property type="protein sequence ID" value="KAF0892634.1"/>
    <property type="molecule type" value="Genomic_DNA"/>
</dbReference>
<accession>A0A6G1BYA1</accession>
<organism evidence="1 2">
    <name type="scientific">Oryza meyeriana var. granulata</name>
    <dbReference type="NCBI Taxonomy" id="110450"/>
    <lineage>
        <taxon>Eukaryota</taxon>
        <taxon>Viridiplantae</taxon>
        <taxon>Streptophyta</taxon>
        <taxon>Embryophyta</taxon>
        <taxon>Tracheophyta</taxon>
        <taxon>Spermatophyta</taxon>
        <taxon>Magnoliopsida</taxon>
        <taxon>Liliopsida</taxon>
        <taxon>Poales</taxon>
        <taxon>Poaceae</taxon>
        <taxon>BOP clade</taxon>
        <taxon>Oryzoideae</taxon>
        <taxon>Oryzeae</taxon>
        <taxon>Oryzinae</taxon>
        <taxon>Oryza</taxon>
        <taxon>Oryza meyeriana</taxon>
    </lineage>
</organism>
<proteinExistence type="predicted"/>